<feature type="compositionally biased region" description="Polar residues" evidence="8">
    <location>
        <begin position="702"/>
        <end position="726"/>
    </location>
</feature>
<evidence type="ECO:0000256" key="5">
    <source>
        <dbReference type="ARBA" id="ARBA00022927"/>
    </source>
</evidence>
<dbReference type="Proteomes" id="UP001162156">
    <property type="component" value="Unassembled WGS sequence"/>
</dbReference>
<dbReference type="EMBL" id="JANEYF010001325">
    <property type="protein sequence ID" value="KAJ8964671.1"/>
    <property type="molecule type" value="Genomic_DNA"/>
</dbReference>
<keyword evidence="10" id="KW-1185">Reference proteome</keyword>
<evidence type="ECO:0000256" key="6">
    <source>
        <dbReference type="ARBA" id="ARBA00023034"/>
    </source>
</evidence>
<dbReference type="Pfam" id="PF08700">
    <property type="entry name" value="VPS51_Exo84_N"/>
    <property type="match status" value="1"/>
</dbReference>
<keyword evidence="7" id="KW-0472">Membrane</keyword>
<evidence type="ECO:0000256" key="7">
    <source>
        <dbReference type="ARBA" id="ARBA00023136"/>
    </source>
</evidence>
<keyword evidence="4" id="KW-0813">Transport</keyword>
<keyword evidence="5" id="KW-0653">Protein transport</keyword>
<evidence type="ECO:0000256" key="2">
    <source>
        <dbReference type="ARBA" id="ARBA00006653"/>
    </source>
</evidence>
<dbReference type="PANTHER" id="PTHR31658">
    <property type="entry name" value="CONSERVED OLIGOMERIC GOLGI COMPLEX SUBUNIT 1"/>
    <property type="match status" value="1"/>
</dbReference>
<proteinExistence type="inferred from homology"/>
<reference evidence="9" key="1">
    <citation type="journal article" date="2023" name="Insect Mol. Biol.">
        <title>Genome sequencing provides insights into the evolution of gene families encoding plant cell wall-degrading enzymes in longhorned beetles.</title>
        <authorList>
            <person name="Shin N.R."/>
            <person name="Okamura Y."/>
            <person name="Kirsch R."/>
            <person name="Pauchet Y."/>
        </authorList>
    </citation>
    <scope>NUCLEOTIDE SEQUENCE</scope>
    <source>
        <strain evidence="9">RBIC_L_NR</strain>
    </source>
</reference>
<comment type="subcellular location">
    <subcellularLocation>
        <location evidence="1">Golgi apparatus membrane</location>
        <topology evidence="1">Peripheral membrane protein</topology>
    </subcellularLocation>
</comment>
<gene>
    <name evidence="9" type="ORF">NQ314_004703</name>
</gene>
<evidence type="ECO:0000256" key="8">
    <source>
        <dbReference type="SAM" id="MobiDB-lite"/>
    </source>
</evidence>
<feature type="compositionally biased region" description="Polar residues" evidence="8">
    <location>
        <begin position="735"/>
        <end position="745"/>
    </location>
</feature>
<dbReference type="GO" id="GO:0000139">
    <property type="term" value="C:Golgi membrane"/>
    <property type="evidence" value="ECO:0007669"/>
    <property type="project" value="UniProtKB-SubCell"/>
</dbReference>
<organism evidence="9 10">
    <name type="scientific">Rhamnusium bicolor</name>
    <dbReference type="NCBI Taxonomy" id="1586634"/>
    <lineage>
        <taxon>Eukaryota</taxon>
        <taxon>Metazoa</taxon>
        <taxon>Ecdysozoa</taxon>
        <taxon>Arthropoda</taxon>
        <taxon>Hexapoda</taxon>
        <taxon>Insecta</taxon>
        <taxon>Pterygota</taxon>
        <taxon>Neoptera</taxon>
        <taxon>Endopterygota</taxon>
        <taxon>Coleoptera</taxon>
        <taxon>Polyphaga</taxon>
        <taxon>Cucujiformia</taxon>
        <taxon>Chrysomeloidea</taxon>
        <taxon>Cerambycidae</taxon>
        <taxon>Lepturinae</taxon>
        <taxon>Rhagiini</taxon>
        <taxon>Rhamnusium</taxon>
    </lineage>
</organism>
<evidence type="ECO:0000313" key="9">
    <source>
        <dbReference type="EMBL" id="KAJ8964671.1"/>
    </source>
</evidence>
<sequence>MSRIKSELLKLDVNKLFEERSIDEIIEIEKLLDVEIERKLSELRSMVGDRYKDVLAASDAIISMKTISQEIVNSIELITNICEDLITSPVSADAKDYFETDKTKIDERTLIIQIRLAIFMNEQIWIALDEENNLDAAQYYLLAQHIHTGLSLSKKEYLDKLPLLHQIRSNLVVLKSKIFQKITEKLESVEITAQETSSNLNALMLLENQSCDDLLSIFIEHRKTALNTVINTPYSSVRVQISAMVRCLITTVHLIHDCFICTDNGEKGLIWQQLNEIIIDSSPTTLSKLELPVTPLILYIPEIIRQFRPKCKSSNNLETSLKDAKNVLEKWLRSSQDTVERGLDKFLQLVTNIKGLHLIREESLKIGLSMKTKGYSQNVVELCEKMDSKYLDLLEDVSQYLYGKEYTSDINFSVVLKDFKFKRKYIDKIELEDHLRSECTNNSTHKTSYVLWQNWVSDSVNQTKNDVEKLNDITPSNMIKLLSRWDEIEIQEQTEEKVFKSQIKVPLKPNLALDNILLNLNNSLNCILPHTLPKQIHLQFIELNIGVILNQYKKLLDKELNQIQALQFLFDVKFLTTLCIPRENVQLVSRSQEICDKLRSRIDPFDLDMILGCLIPSSGQLASIGVSEKNKEQEKAPSILALSTPSSSSWFPLLPITVPSQKTSGMSTSKKSTKVGDYNKTKPDAIPPGIPEFENRREENRITTIPWSAVSSDLSPIENDSNQKSAKATPKRSQDPTTVMKQSAASLFGGLTTDWFS</sequence>
<evidence type="ECO:0000256" key="4">
    <source>
        <dbReference type="ARBA" id="ARBA00022448"/>
    </source>
</evidence>
<accession>A0AAV8ZIR3</accession>
<dbReference type="InterPro" id="IPR033370">
    <property type="entry name" value="COG1"/>
</dbReference>
<evidence type="ECO:0000256" key="1">
    <source>
        <dbReference type="ARBA" id="ARBA00004395"/>
    </source>
</evidence>
<dbReference type="GO" id="GO:0015031">
    <property type="term" value="P:protein transport"/>
    <property type="evidence" value="ECO:0007669"/>
    <property type="project" value="UniProtKB-KW"/>
</dbReference>
<comment type="similarity">
    <text evidence="2">Belongs to the COG1 family.</text>
</comment>
<dbReference type="PANTHER" id="PTHR31658:SF0">
    <property type="entry name" value="CONSERVED OLIGOMERIC GOLGI COMPLEX SUBUNIT 1"/>
    <property type="match status" value="1"/>
</dbReference>
<name>A0AAV8ZIR3_9CUCU</name>
<evidence type="ECO:0000256" key="3">
    <source>
        <dbReference type="ARBA" id="ARBA00020978"/>
    </source>
</evidence>
<dbReference type="AlphaFoldDB" id="A0AAV8ZIR3"/>
<keyword evidence="6" id="KW-0333">Golgi apparatus</keyword>
<protein>
    <recommendedName>
        <fullName evidence="3">Conserved oligomeric Golgi complex subunit 1</fullName>
    </recommendedName>
</protein>
<dbReference type="GO" id="GO:0006891">
    <property type="term" value="P:intra-Golgi vesicle-mediated transport"/>
    <property type="evidence" value="ECO:0007669"/>
    <property type="project" value="InterPro"/>
</dbReference>
<feature type="region of interest" description="Disordered" evidence="8">
    <location>
        <begin position="661"/>
        <end position="757"/>
    </location>
</feature>
<evidence type="ECO:0000313" key="10">
    <source>
        <dbReference type="Proteomes" id="UP001162156"/>
    </source>
</evidence>
<dbReference type="GO" id="GO:0017119">
    <property type="term" value="C:Golgi transport complex"/>
    <property type="evidence" value="ECO:0007669"/>
    <property type="project" value="InterPro"/>
</dbReference>
<comment type="caution">
    <text evidence="9">The sequence shown here is derived from an EMBL/GenBank/DDBJ whole genome shotgun (WGS) entry which is preliminary data.</text>
</comment>